<dbReference type="InParanoid" id="E2ADZ6"/>
<name>E2ADZ6_CAMFO</name>
<reference evidence="1 2" key="1">
    <citation type="journal article" date="2010" name="Science">
        <title>Genomic comparison of the ants Camponotus floridanus and Harpegnathos saltator.</title>
        <authorList>
            <person name="Bonasio R."/>
            <person name="Zhang G."/>
            <person name="Ye C."/>
            <person name="Mutti N.S."/>
            <person name="Fang X."/>
            <person name="Qin N."/>
            <person name="Donahue G."/>
            <person name="Yang P."/>
            <person name="Li Q."/>
            <person name="Li C."/>
            <person name="Zhang P."/>
            <person name="Huang Z."/>
            <person name="Berger S.L."/>
            <person name="Reinberg D."/>
            <person name="Wang J."/>
            <person name="Liebig J."/>
        </authorList>
    </citation>
    <scope>NUCLEOTIDE SEQUENCE [LARGE SCALE GENOMIC DNA]</scope>
    <source>
        <strain evidence="2">C129</strain>
    </source>
</reference>
<dbReference type="OrthoDB" id="6367990at2759"/>
<dbReference type="EMBL" id="GL438827">
    <property type="protein sequence ID" value="EFN68229.1"/>
    <property type="molecule type" value="Genomic_DNA"/>
</dbReference>
<sequence length="170" mass="19332">MSFYPGSCLSYGHSCWGAHGKRSDAPAIRLLTAKSLLSKSPQKNIVHSSKAQWILSRLITGQPLLPLTDKYPVRWNSFPKDKTFIPSKWDAASLNDDSTISVRIPINNENENENNKRKINNAQDVMRNMNEKLENIPEILLVPTDEYDKPINPQKLDILKFLNEENGNTK</sequence>
<proteinExistence type="predicted"/>
<dbReference type="AlphaFoldDB" id="E2ADZ6"/>
<gene>
    <name evidence="1" type="ORF">EAG_13140</name>
</gene>
<organism evidence="2">
    <name type="scientific">Camponotus floridanus</name>
    <name type="common">Florida carpenter ant</name>
    <dbReference type="NCBI Taxonomy" id="104421"/>
    <lineage>
        <taxon>Eukaryota</taxon>
        <taxon>Metazoa</taxon>
        <taxon>Ecdysozoa</taxon>
        <taxon>Arthropoda</taxon>
        <taxon>Hexapoda</taxon>
        <taxon>Insecta</taxon>
        <taxon>Pterygota</taxon>
        <taxon>Neoptera</taxon>
        <taxon>Endopterygota</taxon>
        <taxon>Hymenoptera</taxon>
        <taxon>Apocrita</taxon>
        <taxon>Aculeata</taxon>
        <taxon>Formicoidea</taxon>
        <taxon>Formicidae</taxon>
        <taxon>Formicinae</taxon>
        <taxon>Camponotus</taxon>
    </lineage>
</organism>
<keyword evidence="2" id="KW-1185">Reference proteome</keyword>
<dbReference type="Proteomes" id="UP000000311">
    <property type="component" value="Unassembled WGS sequence"/>
</dbReference>
<evidence type="ECO:0000313" key="2">
    <source>
        <dbReference type="Proteomes" id="UP000000311"/>
    </source>
</evidence>
<evidence type="ECO:0000313" key="1">
    <source>
        <dbReference type="EMBL" id="EFN68229.1"/>
    </source>
</evidence>
<accession>E2ADZ6</accession>
<dbReference type="OMA" id="FMIIFCF"/>
<protein>
    <submittedName>
        <fullName evidence="1">Uncharacterized protein</fullName>
    </submittedName>
</protein>